<dbReference type="Gene3D" id="1.20.920.60">
    <property type="match status" value="1"/>
</dbReference>
<proteinExistence type="predicted"/>
<reference evidence="1" key="1">
    <citation type="submission" date="2023-10" db="EMBL/GenBank/DDBJ databases">
        <authorList>
            <person name="Chen Y."/>
            <person name="Shah S."/>
            <person name="Dougan E. K."/>
            <person name="Thang M."/>
            <person name="Chan C."/>
        </authorList>
    </citation>
    <scope>NUCLEOTIDE SEQUENCE [LARGE SCALE GENOMIC DNA]</scope>
</reference>
<evidence type="ECO:0000313" key="1">
    <source>
        <dbReference type="EMBL" id="CAK0825637.1"/>
    </source>
</evidence>
<gene>
    <name evidence="1" type="ORF">PCOR1329_LOCUS25722</name>
</gene>
<comment type="caution">
    <text evidence="1">The sequence shown here is derived from an EMBL/GenBank/DDBJ whole genome shotgun (WGS) entry which is preliminary data.</text>
</comment>
<accession>A0ABN9S207</accession>
<evidence type="ECO:0000313" key="2">
    <source>
        <dbReference type="Proteomes" id="UP001189429"/>
    </source>
</evidence>
<dbReference type="Proteomes" id="UP001189429">
    <property type="component" value="Unassembled WGS sequence"/>
</dbReference>
<sequence>MGEDDWFDDAFFSGGSQESVIMVCFREYHLKILKTPSVVERRQKVCEVLKSDFIENPDVGDENLKRCSSGAHAICVWVKAVYQVLKAMDVEMAELYGGKADGDSAADGETNVGYTTLEEWCHRNGLSSTPLGARIDSEVEASDGVLTPLGSSEQKATAIAAYMEACEVLGNTKKRDFDEMKSMARFPAPIARTRAALAVLVNAAGQRA</sequence>
<protein>
    <submittedName>
        <fullName evidence="1">Uncharacterized protein</fullName>
    </submittedName>
</protein>
<name>A0ABN9S207_9DINO</name>
<keyword evidence="2" id="KW-1185">Reference proteome</keyword>
<organism evidence="1 2">
    <name type="scientific">Prorocentrum cordatum</name>
    <dbReference type="NCBI Taxonomy" id="2364126"/>
    <lineage>
        <taxon>Eukaryota</taxon>
        <taxon>Sar</taxon>
        <taxon>Alveolata</taxon>
        <taxon>Dinophyceae</taxon>
        <taxon>Prorocentrales</taxon>
        <taxon>Prorocentraceae</taxon>
        <taxon>Prorocentrum</taxon>
    </lineage>
</organism>
<dbReference type="EMBL" id="CAUYUJ010009015">
    <property type="protein sequence ID" value="CAK0825637.1"/>
    <property type="molecule type" value="Genomic_DNA"/>
</dbReference>